<feature type="region of interest" description="Disordered" evidence="1">
    <location>
        <begin position="56"/>
        <end position="93"/>
    </location>
</feature>
<protein>
    <submittedName>
        <fullName evidence="2">Uncharacterized protein</fullName>
    </submittedName>
</protein>
<feature type="compositionally biased region" description="Polar residues" evidence="1">
    <location>
        <begin position="73"/>
        <end position="93"/>
    </location>
</feature>
<name>A0AA39WBV8_9PEZI</name>
<sequence length="234" mass="24697">MMPVRRAGRPLTTCPHPPGARCDCRPGAIAAAANSTPLQTARARPAGHIWDAAKTGIGSPSTAPEPAPEPTQWIGTTPRSNTGNGDPFPASSTSSYFPFDDPVPPMAALDPSLLGSMASSSSFQPSIDPYSGWATAPTSDPPQRSFSTGGTSTDIGQPTLGSYSTPTTLPSTTYSAAWSPPMDTTPPSQYASFTDLFESSAPLYEEPRTQDEEGEEGEDTWAWKDSHQSTSYHQ</sequence>
<evidence type="ECO:0000256" key="1">
    <source>
        <dbReference type="SAM" id="MobiDB-lite"/>
    </source>
</evidence>
<proteinExistence type="predicted"/>
<gene>
    <name evidence="2" type="ORF">B0T14DRAFT_314690</name>
</gene>
<feature type="compositionally biased region" description="Polar residues" evidence="1">
    <location>
        <begin position="136"/>
        <end position="156"/>
    </location>
</feature>
<evidence type="ECO:0000313" key="2">
    <source>
        <dbReference type="EMBL" id="KAK0610855.1"/>
    </source>
</evidence>
<accession>A0AA39WBV8</accession>
<comment type="caution">
    <text evidence="2">The sequence shown here is derived from an EMBL/GenBank/DDBJ whole genome shotgun (WGS) entry which is preliminary data.</text>
</comment>
<dbReference type="EMBL" id="JAULSU010000007">
    <property type="protein sequence ID" value="KAK0610855.1"/>
    <property type="molecule type" value="Genomic_DNA"/>
</dbReference>
<dbReference type="AlphaFoldDB" id="A0AA39WBV8"/>
<keyword evidence="3" id="KW-1185">Reference proteome</keyword>
<feature type="compositionally biased region" description="Low complexity" evidence="1">
    <location>
        <begin position="158"/>
        <end position="175"/>
    </location>
</feature>
<feature type="region of interest" description="Disordered" evidence="1">
    <location>
        <begin position="129"/>
        <end position="234"/>
    </location>
</feature>
<evidence type="ECO:0000313" key="3">
    <source>
        <dbReference type="Proteomes" id="UP001175000"/>
    </source>
</evidence>
<organism evidence="2 3">
    <name type="scientific">Immersiella caudata</name>
    <dbReference type="NCBI Taxonomy" id="314043"/>
    <lineage>
        <taxon>Eukaryota</taxon>
        <taxon>Fungi</taxon>
        <taxon>Dikarya</taxon>
        <taxon>Ascomycota</taxon>
        <taxon>Pezizomycotina</taxon>
        <taxon>Sordariomycetes</taxon>
        <taxon>Sordariomycetidae</taxon>
        <taxon>Sordariales</taxon>
        <taxon>Lasiosphaeriaceae</taxon>
        <taxon>Immersiella</taxon>
    </lineage>
</organism>
<dbReference type="Proteomes" id="UP001175000">
    <property type="component" value="Unassembled WGS sequence"/>
</dbReference>
<reference evidence="2" key="1">
    <citation type="submission" date="2023-06" db="EMBL/GenBank/DDBJ databases">
        <title>Genome-scale phylogeny and comparative genomics of the fungal order Sordariales.</title>
        <authorList>
            <consortium name="Lawrence Berkeley National Laboratory"/>
            <person name="Hensen N."/>
            <person name="Bonometti L."/>
            <person name="Westerberg I."/>
            <person name="Brannstrom I.O."/>
            <person name="Guillou S."/>
            <person name="Cros-Aarteil S."/>
            <person name="Calhoun S."/>
            <person name="Haridas S."/>
            <person name="Kuo A."/>
            <person name="Mondo S."/>
            <person name="Pangilinan J."/>
            <person name="Riley R."/>
            <person name="Labutti K."/>
            <person name="Andreopoulos B."/>
            <person name="Lipzen A."/>
            <person name="Chen C."/>
            <person name="Yanf M."/>
            <person name="Daum C."/>
            <person name="Ng V."/>
            <person name="Clum A."/>
            <person name="Steindorff A."/>
            <person name="Ohm R."/>
            <person name="Martin F."/>
            <person name="Silar P."/>
            <person name="Natvig D."/>
            <person name="Lalanne C."/>
            <person name="Gautier V."/>
            <person name="Ament-Velasquez S.L."/>
            <person name="Kruys A."/>
            <person name="Hutchinson M.I."/>
            <person name="Powell A.J."/>
            <person name="Barry K."/>
            <person name="Miller A.N."/>
            <person name="Grigoriev I.V."/>
            <person name="Debuchy R."/>
            <person name="Gladieux P."/>
            <person name="Thoren M.H."/>
            <person name="Johannesson H."/>
        </authorList>
    </citation>
    <scope>NUCLEOTIDE SEQUENCE</scope>
    <source>
        <strain evidence="2">CBS 606.72</strain>
    </source>
</reference>